<dbReference type="AlphaFoldDB" id="A0A174C981"/>
<evidence type="ECO:0008006" key="3">
    <source>
        <dbReference type="Google" id="ProtNLM"/>
    </source>
</evidence>
<reference evidence="1 2" key="1">
    <citation type="submission" date="2015-09" db="EMBL/GenBank/DDBJ databases">
        <authorList>
            <consortium name="Pathogen Informatics"/>
        </authorList>
    </citation>
    <scope>NUCLEOTIDE SEQUENCE [LARGE SCALE GENOMIC DNA]</scope>
    <source>
        <strain evidence="1 2">2789STDY5608849</strain>
    </source>
</reference>
<dbReference type="EMBL" id="CYYV01000005">
    <property type="protein sequence ID" value="CUO10091.1"/>
    <property type="molecule type" value="Genomic_DNA"/>
</dbReference>
<dbReference type="Proteomes" id="UP000095706">
    <property type="component" value="Unassembled WGS sequence"/>
</dbReference>
<evidence type="ECO:0000313" key="1">
    <source>
        <dbReference type="EMBL" id="CUO10091.1"/>
    </source>
</evidence>
<gene>
    <name evidence="1" type="ORF">ERS852406_01282</name>
</gene>
<evidence type="ECO:0000313" key="2">
    <source>
        <dbReference type="Proteomes" id="UP000095706"/>
    </source>
</evidence>
<proteinExistence type="predicted"/>
<organism evidence="1 2">
    <name type="scientific">Fusicatenibacter saccharivorans</name>
    <dbReference type="NCBI Taxonomy" id="1150298"/>
    <lineage>
        <taxon>Bacteria</taxon>
        <taxon>Bacillati</taxon>
        <taxon>Bacillota</taxon>
        <taxon>Clostridia</taxon>
        <taxon>Lachnospirales</taxon>
        <taxon>Lachnospiraceae</taxon>
        <taxon>Fusicatenibacter</taxon>
    </lineage>
</organism>
<protein>
    <recommendedName>
        <fullName evidence="3">Glyoxalase</fullName>
    </recommendedName>
</protein>
<dbReference type="RefSeq" id="WP_055227117.1">
    <property type="nucleotide sequence ID" value="NZ_CYYV01000005.1"/>
</dbReference>
<accession>A0A174C981</accession>
<name>A0A174C981_9FIRM</name>
<sequence>MGEYTEECINTFLMNQGQLFDESVAENYDEAEAFLEDCFAVVADNLDDVRAYMEEEGMDVEEMSDAELEEQSEVFALPDGQYLIVMG</sequence>